<evidence type="ECO:0000256" key="2">
    <source>
        <dbReference type="ARBA" id="ARBA00023125"/>
    </source>
</evidence>
<dbReference type="Pfam" id="PF00356">
    <property type="entry name" value="LacI"/>
    <property type="match status" value="1"/>
</dbReference>
<dbReference type="SUPFAM" id="SSF53822">
    <property type="entry name" value="Periplasmic binding protein-like I"/>
    <property type="match status" value="1"/>
</dbReference>
<dbReference type="PANTHER" id="PTHR30146">
    <property type="entry name" value="LACI-RELATED TRANSCRIPTIONAL REPRESSOR"/>
    <property type="match status" value="1"/>
</dbReference>
<dbReference type="InterPro" id="IPR028082">
    <property type="entry name" value="Peripla_BP_I"/>
</dbReference>
<proteinExistence type="predicted"/>
<name>A0ABW6AYD5_9SPHI</name>
<dbReference type="InterPro" id="IPR000843">
    <property type="entry name" value="HTH_LacI"/>
</dbReference>
<dbReference type="CDD" id="cd01392">
    <property type="entry name" value="HTH_LacI"/>
    <property type="match status" value="1"/>
</dbReference>
<dbReference type="Proteomes" id="UP001597560">
    <property type="component" value="Unassembled WGS sequence"/>
</dbReference>
<dbReference type="Gene3D" id="1.10.260.40">
    <property type="entry name" value="lambda repressor-like DNA-binding domains"/>
    <property type="match status" value="1"/>
</dbReference>
<dbReference type="CDD" id="cd06307">
    <property type="entry name" value="PBP1_sugar_binding"/>
    <property type="match status" value="1"/>
</dbReference>
<dbReference type="InterPro" id="IPR010982">
    <property type="entry name" value="Lambda_DNA-bd_dom_sf"/>
</dbReference>
<sequence>MKKKRKAIKTKNKVIGIKDIAEHAQVSIGPVDRVLHNRGGVSEATRQRILKAIEELGYKPNILASRLKSGKVYTFAVLIPKATKKIPFWQQHQEGFDRALKELEQYGIQIEVFHFYQNKEQSFKQAVDKAIAGNFDGFLIVPIFRKESDRLILHCKDQGIPVIFFDSNLQEVDALSFIGQHSHDSGKLAADILHHCLDPEEELLVVRIVEKEDNHSHFLARERGFNNFFRRQNRIIHHYAAENLNDKALKAALVHFINTHNRVKGIFVSNAIHKVASIFEEEGIHNVKLIGYDLIEENVAYLKKGVINFLINQKPQYQAYLGIKLLYEYLVLKRPIEKAYFMPLDILMKTNIDYYR</sequence>
<keyword evidence="3" id="KW-0804">Transcription</keyword>
<evidence type="ECO:0000256" key="3">
    <source>
        <dbReference type="ARBA" id="ARBA00023163"/>
    </source>
</evidence>
<evidence type="ECO:0000259" key="4">
    <source>
        <dbReference type="PROSITE" id="PS50932"/>
    </source>
</evidence>
<protein>
    <submittedName>
        <fullName evidence="5">LacI family DNA-binding transcriptional regulator</fullName>
    </submittedName>
</protein>
<dbReference type="SMART" id="SM00354">
    <property type="entry name" value="HTH_LACI"/>
    <property type="match status" value="1"/>
</dbReference>
<dbReference type="PROSITE" id="PS50932">
    <property type="entry name" value="HTH_LACI_2"/>
    <property type="match status" value="1"/>
</dbReference>
<keyword evidence="2 5" id="KW-0238">DNA-binding</keyword>
<dbReference type="EMBL" id="JBHUPA010000006">
    <property type="protein sequence ID" value="MFD2962062.1"/>
    <property type="molecule type" value="Genomic_DNA"/>
</dbReference>
<evidence type="ECO:0000256" key="1">
    <source>
        <dbReference type="ARBA" id="ARBA00023015"/>
    </source>
</evidence>
<dbReference type="PANTHER" id="PTHR30146:SF144">
    <property type="entry name" value="LACI-FAMILY TRANSCRIPTION REGULATOR"/>
    <property type="match status" value="1"/>
</dbReference>
<reference evidence="6" key="1">
    <citation type="journal article" date="2019" name="Int. J. Syst. Evol. Microbiol.">
        <title>The Global Catalogue of Microorganisms (GCM) 10K type strain sequencing project: providing services to taxonomists for standard genome sequencing and annotation.</title>
        <authorList>
            <consortium name="The Broad Institute Genomics Platform"/>
            <consortium name="The Broad Institute Genome Sequencing Center for Infectious Disease"/>
            <person name="Wu L."/>
            <person name="Ma J."/>
        </authorList>
    </citation>
    <scope>NUCLEOTIDE SEQUENCE [LARGE SCALE GENOMIC DNA]</scope>
    <source>
        <strain evidence="6">KCTC 23098</strain>
    </source>
</reference>
<feature type="domain" description="HTH lacI-type" evidence="4">
    <location>
        <begin position="15"/>
        <end position="69"/>
    </location>
</feature>
<keyword evidence="1" id="KW-0805">Transcription regulation</keyword>
<dbReference type="SUPFAM" id="SSF47413">
    <property type="entry name" value="lambda repressor-like DNA-binding domains"/>
    <property type="match status" value="1"/>
</dbReference>
<organism evidence="5 6">
    <name type="scientific">Olivibacter jilunii</name>
    <dbReference type="NCBI Taxonomy" id="985016"/>
    <lineage>
        <taxon>Bacteria</taxon>
        <taxon>Pseudomonadati</taxon>
        <taxon>Bacteroidota</taxon>
        <taxon>Sphingobacteriia</taxon>
        <taxon>Sphingobacteriales</taxon>
        <taxon>Sphingobacteriaceae</taxon>
        <taxon>Olivibacter</taxon>
    </lineage>
</organism>
<evidence type="ECO:0000313" key="5">
    <source>
        <dbReference type="EMBL" id="MFD2962062.1"/>
    </source>
</evidence>
<dbReference type="InterPro" id="IPR025997">
    <property type="entry name" value="SBP_2_dom"/>
</dbReference>
<accession>A0ABW6AYD5</accession>
<evidence type="ECO:0000313" key="6">
    <source>
        <dbReference type="Proteomes" id="UP001597560"/>
    </source>
</evidence>
<dbReference type="GO" id="GO:0003677">
    <property type="term" value="F:DNA binding"/>
    <property type="evidence" value="ECO:0007669"/>
    <property type="project" value="UniProtKB-KW"/>
</dbReference>
<dbReference type="Pfam" id="PF13407">
    <property type="entry name" value="Peripla_BP_4"/>
    <property type="match status" value="1"/>
</dbReference>
<dbReference type="RefSeq" id="WP_377610309.1">
    <property type="nucleotide sequence ID" value="NZ_JBHUPA010000006.1"/>
</dbReference>
<comment type="caution">
    <text evidence="5">The sequence shown here is derived from an EMBL/GenBank/DDBJ whole genome shotgun (WGS) entry which is preliminary data.</text>
</comment>
<gene>
    <name evidence="5" type="ORF">ACFS6J_09725</name>
</gene>
<dbReference type="Gene3D" id="3.40.50.2300">
    <property type="match status" value="2"/>
</dbReference>
<keyword evidence="6" id="KW-1185">Reference proteome</keyword>